<accession>T0K399</accession>
<dbReference type="CDD" id="cd02440">
    <property type="entry name" value="AdoMet_MTases"/>
    <property type="match status" value="1"/>
</dbReference>
<sequence length="279" mass="30989">MSNFAQIFDAMRNTPMNDWVGGSDPETVGNASANVMRRLLPLNGNSKVLDFGCGIGRVLAALKKDGPDPKNIVGMDIMPPVIDFCNQHLKPNLTNTTFELVNDKNDHYDHFIETNAGKTREALSSQYQDYFTDGCAFSVFTHVTKHDFAGLLKFISSMMVPGGRFLMTCFELNEFSRYMIEHQQTIFPLANKAWWEGGQILVGDANDPLAFIAFDRSLVEKLVWDAGLAISKVEYGCWMGGGIGSSLQDVMICTKLPTLLEKDKIKFTPLVSREAIAGR</sequence>
<proteinExistence type="predicted"/>
<dbReference type="AlphaFoldDB" id="T0K399"/>
<comment type="caution">
    <text evidence="1">The sequence shown here is derived from an EMBL/GenBank/DDBJ whole genome shotgun (WGS) entry which is preliminary data.</text>
</comment>
<gene>
    <name evidence="1" type="ORF">M529_17205</name>
</gene>
<dbReference type="STRING" id="1346791.M529_17205"/>
<dbReference type="GO" id="GO:0010420">
    <property type="term" value="F:polyprenyldihydroxybenzoate methyltransferase activity"/>
    <property type="evidence" value="ECO:0007669"/>
    <property type="project" value="TreeGrafter"/>
</dbReference>
<reference evidence="1 2" key="1">
    <citation type="journal article" date="2013" name="Genome Announc.">
        <title>Draft Genome Sequence of Sphingobium ummariense Strain RL-3, a Hexachlorocyclohexane-Degrading Bacterium.</title>
        <authorList>
            <person name="Kohli P."/>
            <person name="Dua A."/>
            <person name="Sangwan N."/>
            <person name="Oldach P."/>
            <person name="Khurana J.P."/>
            <person name="Lal R."/>
        </authorList>
    </citation>
    <scope>NUCLEOTIDE SEQUENCE [LARGE SCALE GENOMIC DNA]</scope>
    <source>
        <strain evidence="1 2">RL-3</strain>
    </source>
</reference>
<dbReference type="Proteomes" id="UP000015523">
    <property type="component" value="Unassembled WGS sequence"/>
</dbReference>
<evidence type="ECO:0000313" key="2">
    <source>
        <dbReference type="Proteomes" id="UP000015523"/>
    </source>
</evidence>
<dbReference type="Pfam" id="PF13489">
    <property type="entry name" value="Methyltransf_23"/>
    <property type="match status" value="1"/>
</dbReference>
<dbReference type="Gene3D" id="3.40.50.150">
    <property type="entry name" value="Vaccinia Virus protein VP39"/>
    <property type="match status" value="1"/>
</dbReference>
<dbReference type="InterPro" id="IPR029063">
    <property type="entry name" value="SAM-dependent_MTases_sf"/>
</dbReference>
<dbReference type="PATRIC" id="fig|1346791.3.peg.3320"/>
<keyword evidence="2" id="KW-1185">Reference proteome</keyword>
<dbReference type="PANTHER" id="PTHR43464">
    <property type="entry name" value="METHYLTRANSFERASE"/>
    <property type="match status" value="1"/>
</dbReference>
<name>T0K399_9SPHN</name>
<dbReference type="eggNOG" id="COG0500">
    <property type="taxonomic scope" value="Bacteria"/>
</dbReference>
<dbReference type="SUPFAM" id="SSF53335">
    <property type="entry name" value="S-adenosyl-L-methionine-dependent methyltransferases"/>
    <property type="match status" value="1"/>
</dbReference>
<organism evidence="1 2">
    <name type="scientific">Sphingobium ummariense RL-3</name>
    <dbReference type="NCBI Taxonomy" id="1346791"/>
    <lineage>
        <taxon>Bacteria</taxon>
        <taxon>Pseudomonadati</taxon>
        <taxon>Pseudomonadota</taxon>
        <taxon>Alphaproteobacteria</taxon>
        <taxon>Sphingomonadales</taxon>
        <taxon>Sphingomonadaceae</taxon>
        <taxon>Sphingobium</taxon>
    </lineage>
</organism>
<dbReference type="PANTHER" id="PTHR43464:SF23">
    <property type="entry name" value="JUVENILE HORMONE ACID O-METHYLTRANSFERASE"/>
    <property type="match status" value="1"/>
</dbReference>
<evidence type="ECO:0000313" key="1">
    <source>
        <dbReference type="EMBL" id="EQB31054.1"/>
    </source>
</evidence>
<evidence type="ECO:0008006" key="3">
    <source>
        <dbReference type="Google" id="ProtNLM"/>
    </source>
</evidence>
<dbReference type="EMBL" id="AUWY01000112">
    <property type="protein sequence ID" value="EQB31054.1"/>
    <property type="molecule type" value="Genomic_DNA"/>
</dbReference>
<protein>
    <recommendedName>
        <fullName evidence="3">Methyltransferase domain-containing protein</fullName>
    </recommendedName>
</protein>